<dbReference type="SUPFAM" id="SSF81901">
    <property type="entry name" value="HCP-like"/>
    <property type="match status" value="1"/>
</dbReference>
<dbReference type="PANTHER" id="PTHR11102">
    <property type="entry name" value="SEL-1-LIKE PROTEIN"/>
    <property type="match status" value="1"/>
</dbReference>
<dbReference type="AlphaFoldDB" id="R9PP34"/>
<dbReference type="InterPro" id="IPR006597">
    <property type="entry name" value="Sel1-like"/>
</dbReference>
<proteinExistence type="predicted"/>
<feature type="signal peptide" evidence="1">
    <location>
        <begin position="1"/>
        <end position="24"/>
    </location>
</feature>
<dbReference type="InterPro" id="IPR050767">
    <property type="entry name" value="Sel1_AlgK"/>
</dbReference>
<dbReference type="RefSeq" id="WP_016402810.1">
    <property type="nucleotide sequence ID" value="NZ_BARX01000022.1"/>
</dbReference>
<keyword evidence="3" id="KW-1185">Reference proteome</keyword>
<dbReference type="EMBL" id="BARX01000022">
    <property type="protein sequence ID" value="GAD03043.1"/>
    <property type="molecule type" value="Genomic_DNA"/>
</dbReference>
<dbReference type="SMART" id="SM00671">
    <property type="entry name" value="SEL1"/>
    <property type="match status" value="4"/>
</dbReference>
<organism evidence="2 3">
    <name type="scientific">Agarivorans albus MKT 106</name>
    <dbReference type="NCBI Taxonomy" id="1331007"/>
    <lineage>
        <taxon>Bacteria</taxon>
        <taxon>Pseudomonadati</taxon>
        <taxon>Pseudomonadota</taxon>
        <taxon>Gammaproteobacteria</taxon>
        <taxon>Alteromonadales</taxon>
        <taxon>Alteromonadaceae</taxon>
        <taxon>Agarivorans</taxon>
    </lineage>
</organism>
<dbReference type="PANTHER" id="PTHR11102:SF160">
    <property type="entry name" value="ERAD-ASSOCIATED E3 UBIQUITIN-PROTEIN LIGASE COMPONENT HRD3"/>
    <property type="match status" value="1"/>
</dbReference>
<name>R9PP34_AGAAL</name>
<dbReference type="InterPro" id="IPR011990">
    <property type="entry name" value="TPR-like_helical_dom_sf"/>
</dbReference>
<evidence type="ECO:0000256" key="1">
    <source>
        <dbReference type="SAM" id="SignalP"/>
    </source>
</evidence>
<evidence type="ECO:0000313" key="3">
    <source>
        <dbReference type="Proteomes" id="UP000014461"/>
    </source>
</evidence>
<sequence length="215" mass="24257">MKKLLIWCVAGLSLALSNSFVASAKPNATNEDQRLSAWCTQLKKQQSCYNLHQQLAEQGRPESAYWIGKASARGMFEAADLTKALGYYQVASQEMHPAASRELGLLYYHGISGERDFAKAQRLFEQAIEQGNPQAIWALARMYHYGRGVEQNYNKAFELFSLAADKGSKPAASTLAYYYKVGLATEPNPRLASYWRNKANDKKLVTWNRSIPDYR</sequence>
<dbReference type="Pfam" id="PF08238">
    <property type="entry name" value="Sel1"/>
    <property type="match status" value="4"/>
</dbReference>
<evidence type="ECO:0000313" key="2">
    <source>
        <dbReference type="EMBL" id="GAD03043.1"/>
    </source>
</evidence>
<protein>
    <submittedName>
        <fullName evidence="2">Sel1 domain protein repeat-containing protein</fullName>
    </submittedName>
</protein>
<dbReference type="Gene3D" id="1.25.40.10">
    <property type="entry name" value="Tetratricopeptide repeat domain"/>
    <property type="match status" value="1"/>
</dbReference>
<dbReference type="STRING" id="1331007.AALB_3123"/>
<gene>
    <name evidence="2" type="ORF">AALB_3123</name>
</gene>
<reference evidence="2" key="1">
    <citation type="journal article" date="2013" name="Genome Announc.">
        <title>Draft Genome Sequence of Agarivorans albus Strain MKT 106T, an Agarolytic Marine Bacterium.</title>
        <authorList>
            <person name="Yasuike M."/>
            <person name="Nakamura Y."/>
            <person name="Kai W."/>
            <person name="Fujiwara A."/>
            <person name="Fukui Y."/>
            <person name="Satomi M."/>
            <person name="Sano M."/>
        </authorList>
    </citation>
    <scope>NUCLEOTIDE SEQUENCE [LARGE SCALE GENOMIC DNA]</scope>
</reference>
<keyword evidence="1" id="KW-0732">Signal</keyword>
<comment type="caution">
    <text evidence="2">The sequence shown here is derived from an EMBL/GenBank/DDBJ whole genome shotgun (WGS) entry which is preliminary data.</text>
</comment>
<dbReference type="Proteomes" id="UP000014461">
    <property type="component" value="Unassembled WGS sequence"/>
</dbReference>
<accession>R9PP34</accession>
<feature type="chain" id="PRO_5004478793" evidence="1">
    <location>
        <begin position="25"/>
        <end position="215"/>
    </location>
</feature>